<protein>
    <submittedName>
        <fullName evidence="2">BON1-like protein</fullName>
    </submittedName>
</protein>
<gene>
    <name evidence="2" type="ORF">MAR_017741</name>
</gene>
<sequence length="250" mass="28174">MSGPTRTKPVISFAESPAVREPAQDNQVYHVLLVITDSILNDIDYVLDRLTSISHLRLTVVFAGVGPADLTLMECFSQDSTGFVGPKNRTTSLNRKHTHFVSFSRENGQTIDLDRLCSPPTGGCHVIFPILCRADRIVVLRRMQMDPFRAATTAVRILLKKRSWPAFDRWQPSEERLQCWQSADQKPFIRQTYERPCVVPLSIDINCIFMSPTLALNQAVSTGYFTGVEGTNDQHNNVRAEIAYHPQIVT</sequence>
<dbReference type="InterPro" id="IPR045052">
    <property type="entry name" value="Copine"/>
</dbReference>
<feature type="domain" description="Copine C-terminal" evidence="1">
    <location>
        <begin position="1"/>
        <end position="105"/>
    </location>
</feature>
<reference evidence="2" key="1">
    <citation type="submission" date="2022-11" db="EMBL/GenBank/DDBJ databases">
        <title>Centuries of genome instability and evolution in soft-shell clam transmissible cancer (bioRxiv).</title>
        <authorList>
            <person name="Hart S.F.M."/>
            <person name="Yonemitsu M.A."/>
            <person name="Giersch R.M."/>
            <person name="Beal B.F."/>
            <person name="Arriagada G."/>
            <person name="Davis B.W."/>
            <person name="Ostrander E.A."/>
            <person name="Goff S.P."/>
            <person name="Metzger M.J."/>
        </authorList>
    </citation>
    <scope>NUCLEOTIDE SEQUENCE</scope>
    <source>
        <strain evidence="2">MELC-2E11</strain>
        <tissue evidence="2">Siphon/mantle</tissue>
    </source>
</reference>
<dbReference type="Pfam" id="PF07002">
    <property type="entry name" value="Copine"/>
    <property type="match status" value="1"/>
</dbReference>
<dbReference type="InterPro" id="IPR010734">
    <property type="entry name" value="Copine_C"/>
</dbReference>
<proteinExistence type="predicted"/>
<dbReference type="InterPro" id="IPR036465">
    <property type="entry name" value="vWFA_dom_sf"/>
</dbReference>
<name>A0ABY7ECP2_MYAAR</name>
<accession>A0ABY7ECP2</accession>
<dbReference type="EMBL" id="CP111017">
    <property type="protein sequence ID" value="WAR07783.1"/>
    <property type="molecule type" value="Genomic_DNA"/>
</dbReference>
<evidence type="ECO:0000313" key="3">
    <source>
        <dbReference type="Proteomes" id="UP001164746"/>
    </source>
</evidence>
<evidence type="ECO:0000313" key="2">
    <source>
        <dbReference type="EMBL" id="WAR07783.1"/>
    </source>
</evidence>
<dbReference type="PANTHER" id="PTHR10857">
    <property type="entry name" value="COPINE"/>
    <property type="match status" value="1"/>
</dbReference>
<dbReference type="PANTHER" id="PTHR10857:SF106">
    <property type="entry name" value="C2 DOMAIN-CONTAINING PROTEIN"/>
    <property type="match status" value="1"/>
</dbReference>
<keyword evidence="3" id="KW-1185">Reference proteome</keyword>
<evidence type="ECO:0000259" key="1">
    <source>
        <dbReference type="Pfam" id="PF07002"/>
    </source>
</evidence>
<dbReference type="SUPFAM" id="SSF53300">
    <property type="entry name" value="vWA-like"/>
    <property type="match status" value="1"/>
</dbReference>
<organism evidence="2 3">
    <name type="scientific">Mya arenaria</name>
    <name type="common">Soft-shell clam</name>
    <dbReference type="NCBI Taxonomy" id="6604"/>
    <lineage>
        <taxon>Eukaryota</taxon>
        <taxon>Metazoa</taxon>
        <taxon>Spiralia</taxon>
        <taxon>Lophotrochozoa</taxon>
        <taxon>Mollusca</taxon>
        <taxon>Bivalvia</taxon>
        <taxon>Autobranchia</taxon>
        <taxon>Heteroconchia</taxon>
        <taxon>Euheterodonta</taxon>
        <taxon>Imparidentia</taxon>
        <taxon>Neoheterodontei</taxon>
        <taxon>Myida</taxon>
        <taxon>Myoidea</taxon>
        <taxon>Myidae</taxon>
        <taxon>Mya</taxon>
    </lineage>
</organism>
<dbReference type="Proteomes" id="UP001164746">
    <property type="component" value="Chromosome 6"/>
</dbReference>